<proteinExistence type="predicted"/>
<feature type="transmembrane region" description="Helical" evidence="5">
    <location>
        <begin position="126"/>
        <end position="148"/>
    </location>
</feature>
<feature type="transmembrane region" description="Helical" evidence="5">
    <location>
        <begin position="426"/>
        <end position="443"/>
    </location>
</feature>
<dbReference type="PANTHER" id="PTHR37422:SF17">
    <property type="entry name" value="O-ANTIGEN LIGASE"/>
    <property type="match status" value="1"/>
</dbReference>
<feature type="transmembrane region" description="Helical" evidence="5">
    <location>
        <begin position="223"/>
        <end position="243"/>
    </location>
</feature>
<dbReference type="Proteomes" id="UP000190206">
    <property type="component" value="Unassembled WGS sequence"/>
</dbReference>
<evidence type="ECO:0000256" key="1">
    <source>
        <dbReference type="ARBA" id="ARBA00004141"/>
    </source>
</evidence>
<dbReference type="GO" id="GO:0016020">
    <property type="term" value="C:membrane"/>
    <property type="evidence" value="ECO:0007669"/>
    <property type="project" value="UniProtKB-SubCell"/>
</dbReference>
<evidence type="ECO:0000259" key="6">
    <source>
        <dbReference type="Pfam" id="PF04932"/>
    </source>
</evidence>
<name>A0A1S9I3A4_9CLOT</name>
<keyword evidence="4 5" id="KW-0472">Membrane</keyword>
<dbReference type="AlphaFoldDB" id="A0A1S9I3A4"/>
<feature type="transmembrane region" description="Helical" evidence="5">
    <location>
        <begin position="154"/>
        <end position="172"/>
    </location>
</feature>
<dbReference type="Proteomes" id="UP000190256">
    <property type="component" value="Unassembled WGS sequence"/>
</dbReference>
<keyword evidence="2 5" id="KW-0812">Transmembrane</keyword>
<dbReference type="RefSeq" id="WP_078024393.1">
    <property type="nucleotide sequence ID" value="NZ_JADPGM010000007.1"/>
</dbReference>
<feature type="transmembrane region" description="Helical" evidence="5">
    <location>
        <begin position="87"/>
        <end position="105"/>
    </location>
</feature>
<comment type="caution">
    <text evidence="8">The sequence shown here is derived from an EMBL/GenBank/DDBJ whole genome shotgun (WGS) entry which is preliminary data.</text>
</comment>
<feature type="domain" description="O-antigen ligase-related" evidence="6">
    <location>
        <begin position="257"/>
        <end position="407"/>
    </location>
</feature>
<dbReference type="STRING" id="1962263.BS637_08940"/>
<organism evidence="8 10">
    <name type="scientific">Clostridium tepidum</name>
    <dbReference type="NCBI Taxonomy" id="1962263"/>
    <lineage>
        <taxon>Bacteria</taxon>
        <taxon>Bacillati</taxon>
        <taxon>Bacillota</taxon>
        <taxon>Clostridia</taxon>
        <taxon>Eubacteriales</taxon>
        <taxon>Clostridiaceae</taxon>
        <taxon>Clostridium</taxon>
    </lineage>
</organism>
<feature type="transmembrane region" description="Helical" evidence="5">
    <location>
        <begin position="390"/>
        <end position="414"/>
    </location>
</feature>
<sequence length="475" mass="55120">MKYYLQRILQYNRKIFLCSFFISFIIAVLNISGNSKKDIFMLFIATFLLLNEVYLSFKDIKTSILLFLVSLPFFVTARKFVQIDFFIFKVSFETIYISIIFIYNIKNIFINIKHKLKNCDKITFKFYILIAIFLLFVYNSNIYSVYFWKSMADTYLGVVTPIMFMLIIISIFDQNDIKKLLCSVIFSVNLSCLYGFVQIFKDGISLHNVNKNRALLTFGYHNVNIFAGILVTVMPFVLEYILYNKKSKSEKNFFYISLFIQTTALLITFTRGAWLSAIIALFLILISKKYKKLVIVMVVIGTILIKPAMSFILTRGNNVSSFLENESSIARIQSIYTDARIIKDYPFGVGMSSFPEYYKEFATRGYLMMPEELRWKVKAAHYMLEHAHNLILQIGVEFGLISLLIYMLIILNRLKIAFKDYSKNRSLVISLVTYLIFSTLTGNEFNHKGVITGTIIIFLVLGLIEINNCKVPINN</sequence>
<evidence type="ECO:0000313" key="9">
    <source>
        <dbReference type="Proteomes" id="UP000190206"/>
    </source>
</evidence>
<keyword evidence="3 5" id="KW-1133">Transmembrane helix</keyword>
<feature type="transmembrane region" description="Helical" evidence="5">
    <location>
        <begin position="449"/>
        <end position="466"/>
    </location>
</feature>
<evidence type="ECO:0000256" key="5">
    <source>
        <dbReference type="SAM" id="Phobius"/>
    </source>
</evidence>
<dbReference type="InterPro" id="IPR007016">
    <property type="entry name" value="O-antigen_ligase-rel_domated"/>
</dbReference>
<dbReference type="PANTHER" id="PTHR37422">
    <property type="entry name" value="TEICHURONIC ACID BIOSYNTHESIS PROTEIN TUAE"/>
    <property type="match status" value="1"/>
</dbReference>
<protein>
    <recommendedName>
        <fullName evidence="6">O-antigen ligase-related domain-containing protein</fullName>
    </recommendedName>
</protein>
<comment type="subcellular location">
    <subcellularLocation>
        <location evidence="1">Membrane</location>
        <topology evidence="1">Multi-pass membrane protein</topology>
    </subcellularLocation>
</comment>
<dbReference type="EMBL" id="MRAD01000008">
    <property type="protein sequence ID" value="OOO61921.1"/>
    <property type="molecule type" value="Genomic_DNA"/>
</dbReference>
<evidence type="ECO:0000256" key="4">
    <source>
        <dbReference type="ARBA" id="ARBA00023136"/>
    </source>
</evidence>
<evidence type="ECO:0000313" key="10">
    <source>
        <dbReference type="Proteomes" id="UP000190256"/>
    </source>
</evidence>
<dbReference type="OrthoDB" id="1897197at2"/>
<feature type="transmembrane region" description="Helical" evidence="5">
    <location>
        <begin position="39"/>
        <end position="57"/>
    </location>
</feature>
<reference evidence="8 10" key="2">
    <citation type="submission" date="2016-12" db="EMBL/GenBank/DDBJ databases">
        <title>Clostridium tepidum sp. nov., a close relative of Clostridium sporogenes and Clostridium botulinum Group I.</title>
        <authorList>
            <person name="Dobritsa A.P."/>
            <person name="Kutumbaka K.K."/>
            <person name="Werner K."/>
            <person name="Wiedmann M."/>
            <person name="Asmus A."/>
            <person name="Samadpour M."/>
        </authorList>
    </citation>
    <scope>NUCLEOTIDE SEQUENCE [LARGE SCALE GENOMIC DNA]</scope>
    <source>
        <strain evidence="8 10">IEH 97212</strain>
    </source>
</reference>
<accession>A0A1S9I3A4</accession>
<evidence type="ECO:0000256" key="3">
    <source>
        <dbReference type="ARBA" id="ARBA00022989"/>
    </source>
</evidence>
<dbReference type="EMBL" id="MRAE01000026">
    <property type="protein sequence ID" value="OOO64728.1"/>
    <property type="molecule type" value="Genomic_DNA"/>
</dbReference>
<feature type="transmembrane region" description="Helical" evidence="5">
    <location>
        <begin position="293"/>
        <end position="313"/>
    </location>
</feature>
<dbReference type="Pfam" id="PF04932">
    <property type="entry name" value="Wzy_C"/>
    <property type="match status" value="1"/>
</dbReference>
<evidence type="ECO:0000256" key="2">
    <source>
        <dbReference type="ARBA" id="ARBA00022692"/>
    </source>
</evidence>
<evidence type="ECO:0000313" key="7">
    <source>
        <dbReference type="EMBL" id="OOO61921.1"/>
    </source>
</evidence>
<gene>
    <name evidence="7" type="ORF">BS637_08940</name>
    <name evidence="8" type="ORF">BS638_10115</name>
</gene>
<reference evidence="7 9" key="1">
    <citation type="submission" date="2016-12" db="EMBL/GenBank/DDBJ databases">
        <title>Clostridium tepidum sp. nov., a close relative of Clostridium sporogenes and Clostridium botulinum Group I.</title>
        <authorList>
            <person name="Dobritsa A.P."/>
            <person name="Kutumbaka K."/>
            <person name="Werner K."/>
            <person name="Samadpour M."/>
        </authorList>
    </citation>
    <scope>NUCLEOTIDE SEQUENCE [LARGE SCALE GENOMIC DNA]</scope>
    <source>
        <strain evidence="7 9">PE</strain>
    </source>
</reference>
<keyword evidence="9" id="KW-1185">Reference proteome</keyword>
<evidence type="ECO:0000313" key="8">
    <source>
        <dbReference type="EMBL" id="OOO64728.1"/>
    </source>
</evidence>
<dbReference type="InterPro" id="IPR051533">
    <property type="entry name" value="WaaL-like"/>
</dbReference>
<feature type="transmembrane region" description="Helical" evidence="5">
    <location>
        <begin position="15"/>
        <end position="33"/>
    </location>
</feature>
<feature type="transmembrane region" description="Helical" evidence="5">
    <location>
        <begin position="255"/>
        <end position="286"/>
    </location>
</feature>